<keyword evidence="1" id="KW-0418">Kinase</keyword>
<dbReference type="EMBL" id="RBWV01000010">
    <property type="protein sequence ID" value="RKS77864.1"/>
    <property type="molecule type" value="Genomic_DNA"/>
</dbReference>
<dbReference type="AlphaFoldDB" id="A0A420XSL8"/>
<keyword evidence="2" id="KW-1185">Reference proteome</keyword>
<dbReference type="Gene3D" id="3.40.50.300">
    <property type="entry name" value="P-loop containing nucleotide triphosphate hydrolases"/>
    <property type="match status" value="1"/>
</dbReference>
<name>A0A420XSL8_9ACTN</name>
<reference evidence="1 2" key="1">
    <citation type="submission" date="2018-10" db="EMBL/GenBank/DDBJ databases">
        <title>Genomic Encyclopedia of Archaeal and Bacterial Type Strains, Phase II (KMG-II): from individual species to whole genera.</title>
        <authorList>
            <person name="Goeker M."/>
        </authorList>
    </citation>
    <scope>NUCLEOTIDE SEQUENCE [LARGE SCALE GENOMIC DNA]</scope>
    <source>
        <strain evidence="1 2">RP-AC37</strain>
    </source>
</reference>
<proteinExistence type="predicted"/>
<accession>A0A420XSL8</accession>
<evidence type="ECO:0000313" key="2">
    <source>
        <dbReference type="Proteomes" id="UP000281955"/>
    </source>
</evidence>
<dbReference type="Proteomes" id="UP000281955">
    <property type="component" value="Unassembled WGS sequence"/>
</dbReference>
<comment type="caution">
    <text evidence="1">The sequence shown here is derived from an EMBL/GenBank/DDBJ whole genome shotgun (WGS) entry which is preliminary data.</text>
</comment>
<dbReference type="RefSeq" id="WP_231121584.1">
    <property type="nucleotide sequence ID" value="NZ_RBWV01000010.1"/>
</dbReference>
<protein>
    <submittedName>
        <fullName evidence="1">Putative kinase</fullName>
    </submittedName>
</protein>
<dbReference type="InterPro" id="IPR027417">
    <property type="entry name" value="P-loop_NTPase"/>
</dbReference>
<dbReference type="Pfam" id="PF13671">
    <property type="entry name" value="AAA_33"/>
    <property type="match status" value="1"/>
</dbReference>
<dbReference type="GO" id="GO:0016301">
    <property type="term" value="F:kinase activity"/>
    <property type="evidence" value="ECO:0007669"/>
    <property type="project" value="UniProtKB-KW"/>
</dbReference>
<dbReference type="InParanoid" id="A0A420XSL8"/>
<dbReference type="SUPFAM" id="SSF52540">
    <property type="entry name" value="P-loop containing nucleoside triphosphate hydrolases"/>
    <property type="match status" value="1"/>
</dbReference>
<keyword evidence="1" id="KW-0808">Transferase</keyword>
<evidence type="ECO:0000313" key="1">
    <source>
        <dbReference type="EMBL" id="RKS77864.1"/>
    </source>
</evidence>
<sequence>MTPTARTPVVLMCGIAGSGKSTCARRLESRGYVRLSIDEEVWQRFGRYGLDYEPDAYEELSEAARRTLDQRLSSLVAEGRPVVVDSSLWQRARRDEVKRIVETAGGTWRLIYLQADEELLRERLRRRAERFDADAAFPITDELLARFLAVFEVPSDEGEEVVVVRDD</sequence>
<gene>
    <name evidence="1" type="ORF">CLV35_1566</name>
</gene>
<organism evidence="1 2">
    <name type="scientific">Motilibacter peucedani</name>
    <dbReference type="NCBI Taxonomy" id="598650"/>
    <lineage>
        <taxon>Bacteria</taxon>
        <taxon>Bacillati</taxon>
        <taxon>Actinomycetota</taxon>
        <taxon>Actinomycetes</taxon>
        <taxon>Motilibacterales</taxon>
        <taxon>Motilibacteraceae</taxon>
        <taxon>Motilibacter</taxon>
    </lineage>
</organism>